<keyword evidence="1" id="KW-0732">Signal</keyword>
<comment type="caution">
    <text evidence="2">The sequence shown here is derived from an EMBL/GenBank/DDBJ whole genome shotgun (WGS) entry which is preliminary data.</text>
</comment>
<gene>
    <name evidence="2" type="ORF">C1638_018855</name>
</gene>
<dbReference type="OrthoDB" id="1345111at2"/>
<evidence type="ECO:0000256" key="1">
    <source>
        <dbReference type="SAM" id="SignalP"/>
    </source>
</evidence>
<evidence type="ECO:0000313" key="2">
    <source>
        <dbReference type="EMBL" id="PWN61466.1"/>
    </source>
</evidence>
<organism evidence="2 3">
    <name type="scientific">Chryseobacterium oncorhynchi</name>
    <dbReference type="NCBI Taxonomy" id="741074"/>
    <lineage>
        <taxon>Bacteria</taxon>
        <taxon>Pseudomonadati</taxon>
        <taxon>Bacteroidota</taxon>
        <taxon>Flavobacteriia</taxon>
        <taxon>Flavobacteriales</taxon>
        <taxon>Weeksellaceae</taxon>
        <taxon>Chryseobacterium group</taxon>
        <taxon>Chryseobacterium</taxon>
    </lineage>
</organism>
<sequence length="234" mass="25452">MKKIYLIAAFALGCSITFSQVGVNINNPEKTLDVNGEVKIRQINELTTLGSNEKILVVNDTDGVVNKIALNKFYNPSSINPSIYAAGRQSSLNLINLGISFGTWQALDYTIIDKTMGDSNLFSDTDHSYKVPSTGVYSIGFYFRYGNGVQLSLLSGPKVGILKRTGSLYSVLDQRSFTGINLALANVTLSETSMNSIYSLTQGDSLYFAVDPGVINLGLLSTSKSSFYIYKISD</sequence>
<dbReference type="Proteomes" id="UP000236182">
    <property type="component" value="Unassembled WGS sequence"/>
</dbReference>
<feature type="chain" id="PRO_5016238506" description="C1q domain-containing protein" evidence="1">
    <location>
        <begin position="22"/>
        <end position="234"/>
    </location>
</feature>
<dbReference type="AlphaFoldDB" id="A0A316WLZ8"/>
<dbReference type="RefSeq" id="WP_109623497.1">
    <property type="nucleotide sequence ID" value="NZ_PPEI02000006.1"/>
</dbReference>
<evidence type="ECO:0008006" key="4">
    <source>
        <dbReference type="Google" id="ProtNLM"/>
    </source>
</evidence>
<name>A0A316WLZ8_9FLAO</name>
<dbReference type="EMBL" id="PPEI02000006">
    <property type="protein sequence ID" value="PWN61466.1"/>
    <property type="molecule type" value="Genomic_DNA"/>
</dbReference>
<reference evidence="2" key="1">
    <citation type="submission" date="2018-04" db="EMBL/GenBank/DDBJ databases">
        <title>Draft Genome Sequences of Chryseobacterium lactis NCTC11390T isolated from milk, Chryseobacterium oncorhynchi 701B-08T from rainbow trout, and Chryseobacterium viscerum 687B-08T from diseased fish.</title>
        <authorList>
            <person name="Jeong J.-J."/>
            <person name="Lee Y.J."/>
            <person name="Pathiraja D."/>
            <person name="Park B."/>
            <person name="Choi I.-G."/>
            <person name="Kim K.D."/>
        </authorList>
    </citation>
    <scope>NUCLEOTIDE SEQUENCE [LARGE SCALE GENOMIC DNA]</scope>
    <source>
        <strain evidence="2">701B-08</strain>
    </source>
</reference>
<feature type="signal peptide" evidence="1">
    <location>
        <begin position="1"/>
        <end position="21"/>
    </location>
</feature>
<protein>
    <recommendedName>
        <fullName evidence="4">C1q domain-containing protein</fullName>
    </recommendedName>
</protein>
<accession>A0A316WLZ8</accession>
<keyword evidence="3" id="KW-1185">Reference proteome</keyword>
<evidence type="ECO:0000313" key="3">
    <source>
        <dbReference type="Proteomes" id="UP000236182"/>
    </source>
</evidence>
<proteinExistence type="predicted"/>